<feature type="region of interest" description="Disordered" evidence="1">
    <location>
        <begin position="1"/>
        <end position="33"/>
    </location>
</feature>
<dbReference type="AlphaFoldDB" id="A0AAV6FMK4"/>
<protein>
    <submittedName>
        <fullName evidence="2">Uncharacterized protein</fullName>
    </submittedName>
</protein>
<evidence type="ECO:0000256" key="1">
    <source>
        <dbReference type="SAM" id="MobiDB-lite"/>
    </source>
</evidence>
<evidence type="ECO:0000313" key="2">
    <source>
        <dbReference type="EMBL" id="KAG5262907.1"/>
    </source>
</evidence>
<organism evidence="2 3">
    <name type="scientific">Alosa alosa</name>
    <name type="common">allis shad</name>
    <dbReference type="NCBI Taxonomy" id="278164"/>
    <lineage>
        <taxon>Eukaryota</taxon>
        <taxon>Metazoa</taxon>
        <taxon>Chordata</taxon>
        <taxon>Craniata</taxon>
        <taxon>Vertebrata</taxon>
        <taxon>Euteleostomi</taxon>
        <taxon>Actinopterygii</taxon>
        <taxon>Neopterygii</taxon>
        <taxon>Teleostei</taxon>
        <taxon>Clupei</taxon>
        <taxon>Clupeiformes</taxon>
        <taxon>Clupeoidei</taxon>
        <taxon>Clupeidae</taxon>
        <taxon>Alosa</taxon>
    </lineage>
</organism>
<name>A0AAV6FMK4_9TELE</name>
<proteinExistence type="predicted"/>
<keyword evidence="3" id="KW-1185">Reference proteome</keyword>
<evidence type="ECO:0000313" key="3">
    <source>
        <dbReference type="Proteomes" id="UP000823561"/>
    </source>
</evidence>
<reference evidence="2" key="1">
    <citation type="submission" date="2020-10" db="EMBL/GenBank/DDBJ databases">
        <title>Chromosome-scale genome assembly of the Allis shad, Alosa alosa.</title>
        <authorList>
            <person name="Margot Z."/>
            <person name="Christophe K."/>
            <person name="Cabau C."/>
            <person name="Louis A."/>
            <person name="Berthelot C."/>
            <person name="Parey E."/>
            <person name="Roest Crollius H."/>
            <person name="Montfort J."/>
            <person name="Robinson-Rechavi M."/>
            <person name="Bucao C."/>
            <person name="Bouchez O."/>
            <person name="Gislard M."/>
            <person name="Lluch J."/>
            <person name="Milhes M."/>
            <person name="Lampietro C."/>
            <person name="Lopez Roques C."/>
            <person name="Donnadieu C."/>
            <person name="Braasch I."/>
            <person name="Desvignes T."/>
            <person name="Postlethwait J."/>
            <person name="Bobe J."/>
            <person name="Guiguen Y."/>
        </authorList>
    </citation>
    <scope>NUCLEOTIDE SEQUENCE</scope>
    <source>
        <strain evidence="2">M-15738</strain>
        <tissue evidence="2">Blood</tissue>
    </source>
</reference>
<dbReference type="Proteomes" id="UP000823561">
    <property type="component" value="Chromosome 22"/>
</dbReference>
<comment type="caution">
    <text evidence="2">The sequence shown here is derived from an EMBL/GenBank/DDBJ whole genome shotgun (WGS) entry which is preliminary data.</text>
</comment>
<dbReference type="EMBL" id="JADWDJ010000022">
    <property type="protein sequence ID" value="KAG5262907.1"/>
    <property type="molecule type" value="Genomic_DNA"/>
</dbReference>
<accession>A0AAV6FMK4</accession>
<gene>
    <name evidence="2" type="ORF">AALO_G00280330</name>
</gene>
<sequence>MRGSMEPIRMFRDGPSTYTTQGGQHARPDARGQHHSAAVFLKVWYPRGPRADLVKYRPPMIYRWVVAPTKMAALSAYVLEPKAVSTVGFYVSIYG</sequence>